<dbReference type="EMBL" id="WMQE01000015">
    <property type="protein sequence ID" value="MTK21320.1"/>
    <property type="molecule type" value="Genomic_DNA"/>
</dbReference>
<accession>A0A9X4XEX5</accession>
<keyword evidence="1" id="KW-0812">Transmembrane</keyword>
<keyword evidence="1" id="KW-1133">Transmembrane helix</keyword>
<proteinExistence type="predicted"/>
<dbReference type="Proteomes" id="UP000487649">
    <property type="component" value="Unassembled WGS sequence"/>
</dbReference>
<feature type="transmembrane region" description="Helical" evidence="1">
    <location>
        <begin position="74"/>
        <end position="92"/>
    </location>
</feature>
<keyword evidence="1" id="KW-0472">Membrane</keyword>
<feature type="transmembrane region" description="Helical" evidence="1">
    <location>
        <begin position="227"/>
        <end position="249"/>
    </location>
</feature>
<feature type="transmembrane region" description="Helical" evidence="1">
    <location>
        <begin position="21"/>
        <end position="39"/>
    </location>
</feature>
<sequence>MRGYLAFVKKELLEQVRTYKLLILLLVFFIFGMLSPLMAKLMPEILSQMPMDGITITIPDPTAIDSYSQFFKNLTQMGLIVLVLLFSGTLTTELSKGTLINVLTKGVTRYAVILAKYTVALVLWSFALLMALGVTYGYTAYFFSQDEIHHLLASVGCLWLFGVLILSLLMWAQTLVGNQYGSLLMVGIFVAGLFVLNLFPIFQDYNPIALVSENVAMLSQDYDISQLMSTSLISVILSIAFLALALTTFKNKRI</sequence>
<evidence type="ECO:0000313" key="3">
    <source>
        <dbReference type="Proteomes" id="UP000487649"/>
    </source>
</evidence>
<protein>
    <submittedName>
        <fullName evidence="2">ABC transporter permease</fullName>
    </submittedName>
</protein>
<evidence type="ECO:0000313" key="2">
    <source>
        <dbReference type="EMBL" id="MTK21320.1"/>
    </source>
</evidence>
<gene>
    <name evidence="2" type="ORF">GMA92_07790</name>
</gene>
<dbReference type="AlphaFoldDB" id="A0A9X4XEX5"/>
<feature type="transmembrane region" description="Helical" evidence="1">
    <location>
        <begin position="148"/>
        <end position="171"/>
    </location>
</feature>
<comment type="caution">
    <text evidence="2">The sequence shown here is derived from an EMBL/GenBank/DDBJ whole genome shotgun (WGS) entry which is preliminary data.</text>
</comment>
<dbReference type="PANTHER" id="PTHR37305">
    <property type="entry name" value="INTEGRAL MEMBRANE PROTEIN-RELATED"/>
    <property type="match status" value="1"/>
</dbReference>
<dbReference type="PANTHER" id="PTHR37305:SF1">
    <property type="entry name" value="MEMBRANE PROTEIN"/>
    <property type="match status" value="1"/>
</dbReference>
<name>A0A9X4XEX5_9FIRM</name>
<reference evidence="2 3" key="1">
    <citation type="journal article" date="2019" name="Nat. Med.">
        <title>A library of human gut bacterial isolates paired with longitudinal multiomics data enables mechanistic microbiome research.</title>
        <authorList>
            <person name="Poyet M."/>
            <person name="Groussin M."/>
            <person name="Gibbons S.M."/>
            <person name="Avila-Pacheco J."/>
            <person name="Jiang X."/>
            <person name="Kearney S.M."/>
            <person name="Perrotta A.R."/>
            <person name="Berdy B."/>
            <person name="Zhao S."/>
            <person name="Lieberman T.D."/>
            <person name="Swanson P.K."/>
            <person name="Smith M."/>
            <person name="Roesemann S."/>
            <person name="Alexander J.E."/>
            <person name="Rich S.A."/>
            <person name="Livny J."/>
            <person name="Vlamakis H."/>
            <person name="Clish C."/>
            <person name="Bullock K."/>
            <person name="Deik A."/>
            <person name="Scott J."/>
            <person name="Pierce K.A."/>
            <person name="Xavier R.J."/>
            <person name="Alm E.J."/>
        </authorList>
    </citation>
    <scope>NUCLEOTIDE SEQUENCE [LARGE SCALE GENOMIC DNA]</scope>
    <source>
        <strain evidence="2 3">BIOML-A198</strain>
    </source>
</reference>
<feature type="transmembrane region" description="Helical" evidence="1">
    <location>
        <begin position="113"/>
        <end position="136"/>
    </location>
</feature>
<evidence type="ECO:0000256" key="1">
    <source>
        <dbReference type="SAM" id="Phobius"/>
    </source>
</evidence>
<organism evidence="2 3">
    <name type="scientific">Turicibacter sanguinis</name>
    <dbReference type="NCBI Taxonomy" id="154288"/>
    <lineage>
        <taxon>Bacteria</taxon>
        <taxon>Bacillati</taxon>
        <taxon>Bacillota</taxon>
        <taxon>Erysipelotrichia</taxon>
        <taxon>Erysipelotrichales</taxon>
        <taxon>Turicibacteraceae</taxon>
        <taxon>Turicibacter</taxon>
    </lineage>
</organism>
<feature type="transmembrane region" description="Helical" evidence="1">
    <location>
        <begin position="183"/>
        <end position="202"/>
    </location>
</feature>
<dbReference type="RefSeq" id="WP_006784388.1">
    <property type="nucleotide sequence ID" value="NZ_JAMQUV010000029.1"/>
</dbReference>